<sequence>MVTIRTERLVLRRWRPSDIEPFLVLNNDPRVLEFLPGPLDRERCEAFVARAEATFDARGFGRWAVEVRADGDSSTAECIGFVGIDAPAIETAFTPCVEIGWRLSAEHWGRGYATEAARAALAFGFETVGLEEIVSFTVPANLRSRAVMERIGMQRDLEGDFDHPSLPSGHPLRAHVLYRARP</sequence>
<dbReference type="Pfam" id="PF13302">
    <property type="entry name" value="Acetyltransf_3"/>
    <property type="match status" value="1"/>
</dbReference>
<dbReference type="EMBL" id="CP036290">
    <property type="protein sequence ID" value="QDU84221.1"/>
    <property type="molecule type" value="Genomic_DNA"/>
</dbReference>
<reference evidence="2 3" key="1">
    <citation type="submission" date="2019-02" db="EMBL/GenBank/DDBJ databases">
        <title>Deep-cultivation of Planctomycetes and their phenomic and genomic characterization uncovers novel biology.</title>
        <authorList>
            <person name="Wiegand S."/>
            <person name="Jogler M."/>
            <person name="Boedeker C."/>
            <person name="Pinto D."/>
            <person name="Vollmers J."/>
            <person name="Rivas-Marin E."/>
            <person name="Kohn T."/>
            <person name="Peeters S.H."/>
            <person name="Heuer A."/>
            <person name="Rast P."/>
            <person name="Oberbeckmann S."/>
            <person name="Bunk B."/>
            <person name="Jeske O."/>
            <person name="Meyerdierks A."/>
            <person name="Storesund J.E."/>
            <person name="Kallscheuer N."/>
            <person name="Luecker S."/>
            <person name="Lage O.M."/>
            <person name="Pohl T."/>
            <person name="Merkel B.J."/>
            <person name="Hornburger P."/>
            <person name="Mueller R.-W."/>
            <person name="Bruemmer F."/>
            <person name="Labrenz M."/>
            <person name="Spormann A.M."/>
            <person name="Op den Camp H."/>
            <person name="Overmann J."/>
            <person name="Amann R."/>
            <person name="Jetten M.S.M."/>
            <person name="Mascher T."/>
            <person name="Medema M.H."/>
            <person name="Devos D.P."/>
            <person name="Kaster A.-K."/>
            <person name="Ovreas L."/>
            <person name="Rohde M."/>
            <person name="Galperin M.Y."/>
            <person name="Jogler C."/>
        </authorList>
    </citation>
    <scope>NUCLEOTIDE SEQUENCE [LARGE SCALE GENOMIC DNA]</scope>
    <source>
        <strain evidence="2 3">Pla163</strain>
    </source>
</reference>
<dbReference type="PANTHER" id="PTHR43792">
    <property type="entry name" value="GNAT FAMILY, PUTATIVE (AFU_ORTHOLOGUE AFUA_3G00765)-RELATED-RELATED"/>
    <property type="match status" value="1"/>
</dbReference>
<keyword evidence="2" id="KW-0808">Transferase</keyword>
<feature type="domain" description="N-acetyltransferase" evidence="1">
    <location>
        <begin position="9"/>
        <end position="173"/>
    </location>
</feature>
<dbReference type="PANTHER" id="PTHR43792:SF1">
    <property type="entry name" value="N-ACETYLTRANSFERASE DOMAIN-CONTAINING PROTEIN"/>
    <property type="match status" value="1"/>
</dbReference>
<dbReference type="InterPro" id="IPR051531">
    <property type="entry name" value="N-acetyltransferase"/>
</dbReference>
<dbReference type="InterPro" id="IPR016181">
    <property type="entry name" value="Acyl_CoA_acyltransferase"/>
</dbReference>
<dbReference type="SUPFAM" id="SSF55729">
    <property type="entry name" value="Acyl-CoA N-acyltransferases (Nat)"/>
    <property type="match status" value="1"/>
</dbReference>
<evidence type="ECO:0000259" key="1">
    <source>
        <dbReference type="PROSITE" id="PS51186"/>
    </source>
</evidence>
<name>A0A518CYB6_9BACT</name>
<dbReference type="PROSITE" id="PS51186">
    <property type="entry name" value="GNAT"/>
    <property type="match status" value="1"/>
</dbReference>
<dbReference type="InterPro" id="IPR000182">
    <property type="entry name" value="GNAT_dom"/>
</dbReference>
<proteinExistence type="predicted"/>
<accession>A0A518CYB6</accession>
<gene>
    <name evidence="2" type="ORF">Pla163_13280</name>
</gene>
<evidence type="ECO:0000313" key="3">
    <source>
        <dbReference type="Proteomes" id="UP000319342"/>
    </source>
</evidence>
<evidence type="ECO:0000313" key="2">
    <source>
        <dbReference type="EMBL" id="QDU84221.1"/>
    </source>
</evidence>
<keyword evidence="3" id="KW-1185">Reference proteome</keyword>
<protein>
    <submittedName>
        <fullName evidence="2">Acetyltransferase (GNAT) family protein</fullName>
    </submittedName>
</protein>
<dbReference type="Gene3D" id="3.40.630.30">
    <property type="match status" value="1"/>
</dbReference>
<dbReference type="Proteomes" id="UP000319342">
    <property type="component" value="Chromosome"/>
</dbReference>
<dbReference type="GO" id="GO:0016747">
    <property type="term" value="F:acyltransferase activity, transferring groups other than amino-acyl groups"/>
    <property type="evidence" value="ECO:0007669"/>
    <property type="project" value="InterPro"/>
</dbReference>
<organism evidence="2 3">
    <name type="scientific">Rohdeia mirabilis</name>
    <dbReference type="NCBI Taxonomy" id="2528008"/>
    <lineage>
        <taxon>Bacteria</taxon>
        <taxon>Pseudomonadati</taxon>
        <taxon>Planctomycetota</taxon>
        <taxon>Planctomycetia</taxon>
        <taxon>Planctomycetia incertae sedis</taxon>
        <taxon>Rohdeia</taxon>
    </lineage>
</organism>
<dbReference type="AlphaFoldDB" id="A0A518CYB6"/>